<dbReference type="EMBL" id="OB660665">
    <property type="protein sequence ID" value="CAD7225794.1"/>
    <property type="molecule type" value="Genomic_DNA"/>
</dbReference>
<evidence type="ECO:0000256" key="5">
    <source>
        <dbReference type="ARBA" id="ARBA00023136"/>
    </source>
</evidence>
<evidence type="ECO:0000256" key="7">
    <source>
        <dbReference type="RuleBase" id="RU079119"/>
    </source>
</evidence>
<reference evidence="9" key="1">
    <citation type="submission" date="2020-11" db="EMBL/GenBank/DDBJ databases">
        <authorList>
            <person name="Tran Van P."/>
        </authorList>
    </citation>
    <scope>NUCLEOTIDE SEQUENCE</scope>
</reference>
<keyword evidence="5 7" id="KW-0472">Membrane</keyword>
<feature type="domain" description="Palmitoyltransferase DHHC" evidence="8">
    <location>
        <begin position="99"/>
        <end position="235"/>
    </location>
</feature>
<feature type="transmembrane region" description="Helical" evidence="7">
    <location>
        <begin position="146"/>
        <end position="166"/>
    </location>
</feature>
<evidence type="ECO:0000313" key="9">
    <source>
        <dbReference type="EMBL" id="CAD7225794.1"/>
    </source>
</evidence>
<dbReference type="OrthoDB" id="302728at2759"/>
<keyword evidence="4 7" id="KW-1133">Transmembrane helix</keyword>
<dbReference type="EC" id="2.3.1.225" evidence="7"/>
<keyword evidence="2 7" id="KW-0808">Transferase</keyword>
<comment type="catalytic activity">
    <reaction evidence="7">
        <text>L-cysteinyl-[protein] + hexadecanoyl-CoA = S-hexadecanoyl-L-cysteinyl-[protein] + CoA</text>
        <dbReference type="Rhea" id="RHEA:36683"/>
        <dbReference type="Rhea" id="RHEA-COMP:10131"/>
        <dbReference type="Rhea" id="RHEA-COMP:11032"/>
        <dbReference type="ChEBI" id="CHEBI:29950"/>
        <dbReference type="ChEBI" id="CHEBI:57287"/>
        <dbReference type="ChEBI" id="CHEBI:57379"/>
        <dbReference type="ChEBI" id="CHEBI:74151"/>
        <dbReference type="EC" id="2.3.1.225"/>
    </reaction>
</comment>
<feature type="transmembrane region" description="Helical" evidence="7">
    <location>
        <begin position="199"/>
        <end position="222"/>
    </location>
</feature>
<evidence type="ECO:0000256" key="2">
    <source>
        <dbReference type="ARBA" id="ARBA00022679"/>
    </source>
</evidence>
<organism evidence="9">
    <name type="scientific">Cyprideis torosa</name>
    <dbReference type="NCBI Taxonomy" id="163714"/>
    <lineage>
        <taxon>Eukaryota</taxon>
        <taxon>Metazoa</taxon>
        <taxon>Ecdysozoa</taxon>
        <taxon>Arthropoda</taxon>
        <taxon>Crustacea</taxon>
        <taxon>Oligostraca</taxon>
        <taxon>Ostracoda</taxon>
        <taxon>Podocopa</taxon>
        <taxon>Podocopida</taxon>
        <taxon>Cytherocopina</taxon>
        <taxon>Cytheroidea</taxon>
        <taxon>Cytherideidae</taxon>
        <taxon>Cyprideis</taxon>
    </lineage>
</organism>
<keyword evidence="6 7" id="KW-0012">Acyltransferase</keyword>
<dbReference type="GO" id="GO:0016020">
    <property type="term" value="C:membrane"/>
    <property type="evidence" value="ECO:0007669"/>
    <property type="project" value="UniProtKB-SubCell"/>
</dbReference>
<proteinExistence type="inferred from homology"/>
<name>A0A7R8W6F4_9CRUS</name>
<sequence>MDYYDNLVPRSKTWKESLPKNLNDGLGFLFLLTIVIVTFVYEVKVVLPALLDPSTSTFIVPVAVAVGAAMLLQIYGNFYHLVTTDTSSAHILVKSDQTDGWRLCYACEAMSPPRSSHCATCNSCILKREHHCLFSGCCVGHWNQRYFILFLFHLWMGAVYAAALNIAYFKTTFIFRSIFQILHFLFPLFLILFDDEPWSVFSCFMLSLTIGTSLFLGAMLLYHCKMMVRNVTSYDIKHSVDFWRIPGEKGNSIRANVELVMGRRWLAVLWNPWAQSPLPHDGVQWDKGKAT</sequence>
<dbReference type="InterPro" id="IPR039859">
    <property type="entry name" value="PFA4/ZDH16/20/ERF2-like"/>
</dbReference>
<dbReference type="PANTHER" id="PTHR12246">
    <property type="entry name" value="PALMITOYLTRANSFERASE ZDHHC16"/>
    <property type="match status" value="1"/>
</dbReference>
<evidence type="ECO:0000256" key="6">
    <source>
        <dbReference type="ARBA" id="ARBA00023315"/>
    </source>
</evidence>
<keyword evidence="3 7" id="KW-0812">Transmembrane</keyword>
<dbReference type="PROSITE" id="PS50216">
    <property type="entry name" value="DHHC"/>
    <property type="match status" value="1"/>
</dbReference>
<feature type="transmembrane region" description="Helical" evidence="7">
    <location>
        <begin position="173"/>
        <end position="193"/>
    </location>
</feature>
<evidence type="ECO:0000256" key="3">
    <source>
        <dbReference type="ARBA" id="ARBA00022692"/>
    </source>
</evidence>
<dbReference type="GO" id="GO:0019706">
    <property type="term" value="F:protein-cysteine S-palmitoyltransferase activity"/>
    <property type="evidence" value="ECO:0007669"/>
    <property type="project" value="UniProtKB-EC"/>
</dbReference>
<accession>A0A7R8W6F4</accession>
<dbReference type="Pfam" id="PF01529">
    <property type="entry name" value="DHHC"/>
    <property type="match status" value="1"/>
</dbReference>
<comment type="domain">
    <text evidence="7">The DHHC domain is required for palmitoyltransferase activity.</text>
</comment>
<comment type="similarity">
    <text evidence="7">Belongs to the DHHC palmitoyltransferase family.</text>
</comment>
<evidence type="ECO:0000256" key="1">
    <source>
        <dbReference type="ARBA" id="ARBA00004141"/>
    </source>
</evidence>
<feature type="transmembrane region" description="Helical" evidence="7">
    <location>
        <begin position="55"/>
        <end position="75"/>
    </location>
</feature>
<dbReference type="AlphaFoldDB" id="A0A7R8W6F4"/>
<dbReference type="InterPro" id="IPR001594">
    <property type="entry name" value="Palmitoyltrfase_DHHC"/>
</dbReference>
<evidence type="ECO:0000259" key="8">
    <source>
        <dbReference type="Pfam" id="PF01529"/>
    </source>
</evidence>
<comment type="subcellular location">
    <subcellularLocation>
        <location evidence="1">Membrane</location>
        <topology evidence="1">Multi-pass membrane protein</topology>
    </subcellularLocation>
</comment>
<protein>
    <recommendedName>
        <fullName evidence="7">Palmitoyltransferase</fullName>
        <ecNumber evidence="7">2.3.1.225</ecNumber>
    </recommendedName>
</protein>
<feature type="transmembrane region" description="Helical" evidence="7">
    <location>
        <begin position="25"/>
        <end position="43"/>
    </location>
</feature>
<gene>
    <name evidence="9" type="ORF">CTOB1V02_LOCUS3726</name>
</gene>
<evidence type="ECO:0000256" key="4">
    <source>
        <dbReference type="ARBA" id="ARBA00022989"/>
    </source>
</evidence>